<keyword evidence="4 7" id="KW-0547">Nucleotide-binding</keyword>
<keyword evidence="8" id="KW-0472">Membrane</keyword>
<evidence type="ECO:0000256" key="1">
    <source>
        <dbReference type="ARBA" id="ARBA00012513"/>
    </source>
</evidence>
<evidence type="ECO:0000256" key="6">
    <source>
        <dbReference type="ARBA" id="ARBA00022840"/>
    </source>
</evidence>
<dbReference type="SMART" id="SM00220">
    <property type="entry name" value="S_TKc"/>
    <property type="match status" value="1"/>
</dbReference>
<evidence type="ECO:0000256" key="7">
    <source>
        <dbReference type="PROSITE-ProRule" id="PRU10141"/>
    </source>
</evidence>
<evidence type="ECO:0000313" key="10">
    <source>
        <dbReference type="EMBL" id="MFD2422587.1"/>
    </source>
</evidence>
<proteinExistence type="predicted"/>
<feature type="transmembrane region" description="Helical" evidence="8">
    <location>
        <begin position="307"/>
        <end position="330"/>
    </location>
</feature>
<organism evidence="10 11">
    <name type="scientific">Amycolatopsis pigmentata</name>
    <dbReference type="NCBI Taxonomy" id="450801"/>
    <lineage>
        <taxon>Bacteria</taxon>
        <taxon>Bacillati</taxon>
        <taxon>Actinomycetota</taxon>
        <taxon>Actinomycetes</taxon>
        <taxon>Pseudonocardiales</taxon>
        <taxon>Pseudonocardiaceae</taxon>
        <taxon>Amycolatopsis</taxon>
    </lineage>
</organism>
<evidence type="ECO:0000256" key="3">
    <source>
        <dbReference type="ARBA" id="ARBA00022679"/>
    </source>
</evidence>
<dbReference type="PROSITE" id="PS50011">
    <property type="entry name" value="PROTEIN_KINASE_DOM"/>
    <property type="match status" value="1"/>
</dbReference>
<feature type="binding site" evidence="7">
    <location>
        <position position="49"/>
    </location>
    <ligand>
        <name>ATP</name>
        <dbReference type="ChEBI" id="CHEBI:30616"/>
    </ligand>
</feature>
<dbReference type="EMBL" id="JBHUKR010000029">
    <property type="protein sequence ID" value="MFD2422587.1"/>
    <property type="molecule type" value="Genomic_DNA"/>
</dbReference>
<dbReference type="PANTHER" id="PTHR43289:SF6">
    <property type="entry name" value="SERINE_THREONINE-PROTEIN KINASE NEKL-3"/>
    <property type="match status" value="1"/>
</dbReference>
<dbReference type="PANTHER" id="PTHR43289">
    <property type="entry name" value="MITOGEN-ACTIVATED PROTEIN KINASE KINASE KINASE 20-RELATED"/>
    <property type="match status" value="1"/>
</dbReference>
<evidence type="ECO:0000256" key="2">
    <source>
        <dbReference type="ARBA" id="ARBA00022527"/>
    </source>
</evidence>
<evidence type="ECO:0000313" key="11">
    <source>
        <dbReference type="Proteomes" id="UP001597417"/>
    </source>
</evidence>
<dbReference type="InterPro" id="IPR011009">
    <property type="entry name" value="Kinase-like_dom_sf"/>
</dbReference>
<reference evidence="11" key="1">
    <citation type="journal article" date="2019" name="Int. J. Syst. Evol. Microbiol.">
        <title>The Global Catalogue of Microorganisms (GCM) 10K type strain sequencing project: providing services to taxonomists for standard genome sequencing and annotation.</title>
        <authorList>
            <consortium name="The Broad Institute Genomics Platform"/>
            <consortium name="The Broad Institute Genome Sequencing Center for Infectious Disease"/>
            <person name="Wu L."/>
            <person name="Ma J."/>
        </authorList>
    </citation>
    <scope>NUCLEOTIDE SEQUENCE [LARGE SCALE GENOMIC DNA]</scope>
    <source>
        <strain evidence="11">CGMCC 4.7645</strain>
    </source>
</reference>
<keyword evidence="8" id="KW-1133">Transmembrane helix</keyword>
<keyword evidence="6 7" id="KW-0067">ATP-binding</keyword>
<dbReference type="GO" id="GO:0004674">
    <property type="term" value="F:protein serine/threonine kinase activity"/>
    <property type="evidence" value="ECO:0007669"/>
    <property type="project" value="UniProtKB-EC"/>
</dbReference>
<comment type="caution">
    <text evidence="10">The sequence shown here is derived from an EMBL/GenBank/DDBJ whole genome shotgun (WGS) entry which is preliminary data.</text>
</comment>
<keyword evidence="3 10" id="KW-0808">Transferase</keyword>
<dbReference type="InterPro" id="IPR000719">
    <property type="entry name" value="Prot_kinase_dom"/>
</dbReference>
<dbReference type="Pfam" id="PF00069">
    <property type="entry name" value="Pkinase"/>
    <property type="match status" value="1"/>
</dbReference>
<dbReference type="Gene3D" id="3.30.200.20">
    <property type="entry name" value="Phosphorylase Kinase, domain 1"/>
    <property type="match status" value="1"/>
</dbReference>
<protein>
    <recommendedName>
        <fullName evidence="1">non-specific serine/threonine protein kinase</fullName>
        <ecNumber evidence="1">2.7.11.1</ecNumber>
    </recommendedName>
</protein>
<dbReference type="SUPFAM" id="SSF56112">
    <property type="entry name" value="Protein kinase-like (PK-like)"/>
    <property type="match status" value="1"/>
</dbReference>
<evidence type="ECO:0000259" key="9">
    <source>
        <dbReference type="PROSITE" id="PS50011"/>
    </source>
</evidence>
<gene>
    <name evidence="10" type="ORF">ACFSXZ_40310</name>
</gene>
<evidence type="ECO:0000256" key="4">
    <source>
        <dbReference type="ARBA" id="ARBA00022741"/>
    </source>
</evidence>
<keyword evidence="5 10" id="KW-0418">Kinase</keyword>
<accession>A0ABW5G909</accession>
<name>A0ABW5G909_9PSEU</name>
<dbReference type="InterPro" id="IPR008271">
    <property type="entry name" value="Ser/Thr_kinase_AS"/>
</dbReference>
<dbReference type="Proteomes" id="UP001597417">
    <property type="component" value="Unassembled WGS sequence"/>
</dbReference>
<keyword evidence="2" id="KW-0723">Serine/threonine-protein kinase</keyword>
<dbReference type="EC" id="2.7.11.1" evidence="1"/>
<feature type="domain" description="Protein kinase" evidence="9">
    <location>
        <begin position="20"/>
        <end position="271"/>
    </location>
</feature>
<dbReference type="InterPro" id="IPR017441">
    <property type="entry name" value="Protein_kinase_ATP_BS"/>
</dbReference>
<evidence type="ECO:0000256" key="8">
    <source>
        <dbReference type="SAM" id="Phobius"/>
    </source>
</evidence>
<dbReference type="Gene3D" id="1.10.510.10">
    <property type="entry name" value="Transferase(Phosphotransferase) domain 1"/>
    <property type="match status" value="1"/>
</dbReference>
<sequence>MSSDQTTEHTTAPRTIAGRYTLLAEIGRGGMGVVWRGEDTVIGREVAIKELRPADGAADDVFTERVLREVRAGGRLNDPAVVTVYDVVADSGAAFIVMELIAAPTLSDLVRSRGPLPAAQVASIGRQVLSALEAAHRAGIVHRDVKPGNIMITPNGRAKLTDFGIAQAVDDPRLTLSGTIIGSPAFMAPERVAGRRAEPASDLWALGATLFFASEGVMAFERPTTAATLHAIVNDVPYPTRAQGPLASAITGLLIPDPDARLVEAQAHELFGMAEAGAGTGPMGIRPYAEPVTAVQHAPRTSGKRRALATVGALCGVLLLVGAVALGRWWGAPKADEAMRPTLSYGPDGDVPSLGMGYENCTNRPLTGEGLVKDNYVDCKDLHYLEFYDKSDIFDSSEATVAAPYPDPGLLKSWAEAYCATSFHTRTSHAGDTATLDYQALIPGKQAWEHALTSSNEPVRQIRCVLGKRDGSSFTGARAMPLK</sequence>
<keyword evidence="11" id="KW-1185">Reference proteome</keyword>
<keyword evidence="8" id="KW-0812">Transmembrane</keyword>
<dbReference type="PROSITE" id="PS00108">
    <property type="entry name" value="PROTEIN_KINASE_ST"/>
    <property type="match status" value="1"/>
</dbReference>
<dbReference type="CDD" id="cd14014">
    <property type="entry name" value="STKc_PknB_like"/>
    <property type="match status" value="1"/>
</dbReference>
<dbReference type="PROSITE" id="PS00107">
    <property type="entry name" value="PROTEIN_KINASE_ATP"/>
    <property type="match status" value="1"/>
</dbReference>
<dbReference type="RefSeq" id="WP_378271735.1">
    <property type="nucleotide sequence ID" value="NZ_JBHUKR010000029.1"/>
</dbReference>
<evidence type="ECO:0000256" key="5">
    <source>
        <dbReference type="ARBA" id="ARBA00022777"/>
    </source>
</evidence>